<evidence type="ECO:0000313" key="1">
    <source>
        <dbReference type="EMBL" id="QRC97716.1"/>
    </source>
</evidence>
<proteinExistence type="predicted"/>
<evidence type="ECO:0000313" key="2">
    <source>
        <dbReference type="Proteomes" id="UP000663193"/>
    </source>
</evidence>
<accession>A0A7U2F3D1</accession>
<sequence>MVHGRPVSMAALIQTLAQSCLNVYGNLSTSMTIYLDAVHESFGTANDDSPCWYCSVDG</sequence>
<organism evidence="1 2">
    <name type="scientific">Phaeosphaeria nodorum (strain SN15 / ATCC MYA-4574 / FGSC 10173)</name>
    <name type="common">Glume blotch fungus</name>
    <name type="synonym">Parastagonospora nodorum</name>
    <dbReference type="NCBI Taxonomy" id="321614"/>
    <lineage>
        <taxon>Eukaryota</taxon>
        <taxon>Fungi</taxon>
        <taxon>Dikarya</taxon>
        <taxon>Ascomycota</taxon>
        <taxon>Pezizomycotina</taxon>
        <taxon>Dothideomycetes</taxon>
        <taxon>Pleosporomycetidae</taxon>
        <taxon>Pleosporales</taxon>
        <taxon>Pleosporineae</taxon>
        <taxon>Phaeosphaeriaceae</taxon>
        <taxon>Parastagonospora</taxon>
    </lineage>
</organism>
<dbReference type="Proteomes" id="UP000663193">
    <property type="component" value="Chromosome 7"/>
</dbReference>
<dbReference type="VEuPathDB" id="FungiDB:JI435_410910"/>
<keyword evidence="2" id="KW-1185">Reference proteome</keyword>
<name>A0A7U2F3D1_PHANO</name>
<dbReference type="EMBL" id="CP069029">
    <property type="protein sequence ID" value="QRC97716.1"/>
    <property type="molecule type" value="Genomic_DNA"/>
</dbReference>
<reference evidence="2" key="1">
    <citation type="journal article" date="2021" name="BMC Genomics">
        <title>Chromosome-level genome assembly and manually-curated proteome of model necrotroph Parastagonospora nodorum Sn15 reveals a genome-wide trove of candidate effector homologs, and redundancy of virulence-related functions within an accessory chromosome.</title>
        <authorList>
            <person name="Bertazzoni S."/>
            <person name="Jones D.A.B."/>
            <person name="Phan H.T."/>
            <person name="Tan K.-C."/>
            <person name="Hane J.K."/>
        </authorList>
    </citation>
    <scope>NUCLEOTIDE SEQUENCE [LARGE SCALE GENOMIC DNA]</scope>
    <source>
        <strain evidence="2">SN15 / ATCC MYA-4574 / FGSC 10173)</strain>
    </source>
</reference>
<dbReference type="PROSITE" id="PS51257">
    <property type="entry name" value="PROKAR_LIPOPROTEIN"/>
    <property type="match status" value="1"/>
</dbReference>
<gene>
    <name evidence="1" type="ORF">JI435_410910</name>
</gene>
<protein>
    <submittedName>
        <fullName evidence="1">Uncharacterized protein</fullName>
    </submittedName>
</protein>
<dbReference type="AlphaFoldDB" id="A0A7U2F3D1"/>